<comment type="caution">
    <text evidence="13">The sequence shown here is derived from an EMBL/GenBank/DDBJ whole genome shotgun (WGS) entry which is preliminary data.</text>
</comment>
<evidence type="ECO:0000313" key="14">
    <source>
        <dbReference type="Proteomes" id="UP000622604"/>
    </source>
</evidence>
<dbReference type="SUPFAM" id="SSF51735">
    <property type="entry name" value="NAD(P)-binding Rossmann-fold domains"/>
    <property type="match status" value="1"/>
</dbReference>
<dbReference type="InterPro" id="IPR003710">
    <property type="entry name" value="ApbA"/>
</dbReference>
<evidence type="ECO:0000256" key="1">
    <source>
        <dbReference type="ARBA" id="ARBA00004994"/>
    </source>
</evidence>
<sequence>MKVAIVGNGAIGNLLLLKSIKMHLEVGVIMRQQRNFTLNATDIAGQSHQIDIHSIALTSLHDYDMLILPVKAYQIVDVLRQMQRYIAPTQTIVLLHNGMGVIEDAKMLLPNNPLIAATTSHAAYKPDTHSVVETGLGNCQLGYVLNPPDNTLHNERENELKSTLKNPPLQTVSCNQVLDTLLAPCSWQQNIEQALWDKLAINAAINPLTAIYRVKNGQLIEAKYQAMIKDICAETAAVMSALGFLGSEEQLYQKVLDVAQATSENYSSMYQDITHKRPSEIDYINGYICREAEKHAIDVPLNMALVSQIKALA</sequence>
<dbReference type="EC" id="1.1.1.169" evidence="3 10"/>
<dbReference type="InterPro" id="IPR013328">
    <property type="entry name" value="6PGD_dom2"/>
</dbReference>
<evidence type="ECO:0000313" key="13">
    <source>
        <dbReference type="EMBL" id="GGZ82409.1"/>
    </source>
</evidence>
<dbReference type="UniPathway" id="UPA00028">
    <property type="reaction ID" value="UER00004"/>
</dbReference>
<dbReference type="FunFam" id="1.10.1040.10:FF:000017">
    <property type="entry name" value="2-dehydropantoate 2-reductase"/>
    <property type="match status" value="1"/>
</dbReference>
<dbReference type="NCBIfam" id="TIGR00745">
    <property type="entry name" value="apbA_panE"/>
    <property type="match status" value="1"/>
</dbReference>
<accession>A0A8H9IKU8</accession>
<evidence type="ECO:0000256" key="7">
    <source>
        <dbReference type="ARBA" id="ARBA00023002"/>
    </source>
</evidence>
<dbReference type="SUPFAM" id="SSF48179">
    <property type="entry name" value="6-phosphogluconate dehydrogenase C-terminal domain-like"/>
    <property type="match status" value="1"/>
</dbReference>
<evidence type="ECO:0000256" key="3">
    <source>
        <dbReference type="ARBA" id="ARBA00013014"/>
    </source>
</evidence>
<gene>
    <name evidence="13" type="primary">panE</name>
    <name evidence="13" type="ORF">GCM10011274_45200</name>
</gene>
<comment type="similarity">
    <text evidence="2 10">Belongs to the ketopantoate reductase family.</text>
</comment>
<dbReference type="GO" id="GO:0008677">
    <property type="term" value="F:2-dehydropantoate 2-reductase activity"/>
    <property type="evidence" value="ECO:0007669"/>
    <property type="project" value="UniProtKB-EC"/>
</dbReference>
<proteinExistence type="inferred from homology"/>
<comment type="catalytic activity">
    <reaction evidence="9 10">
        <text>(R)-pantoate + NADP(+) = 2-dehydropantoate + NADPH + H(+)</text>
        <dbReference type="Rhea" id="RHEA:16233"/>
        <dbReference type="ChEBI" id="CHEBI:11561"/>
        <dbReference type="ChEBI" id="CHEBI:15378"/>
        <dbReference type="ChEBI" id="CHEBI:15980"/>
        <dbReference type="ChEBI" id="CHEBI:57783"/>
        <dbReference type="ChEBI" id="CHEBI:58349"/>
        <dbReference type="EC" id="1.1.1.169"/>
    </reaction>
</comment>
<feature type="domain" description="Ketopantoate reductase N-terminal" evidence="11">
    <location>
        <begin position="3"/>
        <end position="144"/>
    </location>
</feature>
<evidence type="ECO:0000256" key="6">
    <source>
        <dbReference type="ARBA" id="ARBA00022857"/>
    </source>
</evidence>
<keyword evidence="6 10" id="KW-0521">NADP</keyword>
<dbReference type="PANTHER" id="PTHR43765:SF2">
    <property type="entry name" value="2-DEHYDROPANTOATE 2-REDUCTASE"/>
    <property type="match status" value="1"/>
</dbReference>
<dbReference type="GO" id="GO:0015940">
    <property type="term" value="P:pantothenate biosynthetic process"/>
    <property type="evidence" value="ECO:0007669"/>
    <property type="project" value="UniProtKB-UniPathway"/>
</dbReference>
<feature type="domain" description="Ketopantoate reductase C-terminal" evidence="12">
    <location>
        <begin position="190"/>
        <end position="312"/>
    </location>
</feature>
<dbReference type="InterPro" id="IPR008927">
    <property type="entry name" value="6-PGluconate_DH-like_C_sf"/>
</dbReference>
<dbReference type="Pfam" id="PF02558">
    <property type="entry name" value="ApbA"/>
    <property type="match status" value="1"/>
</dbReference>
<dbReference type="Gene3D" id="3.40.50.720">
    <property type="entry name" value="NAD(P)-binding Rossmann-like Domain"/>
    <property type="match status" value="1"/>
</dbReference>
<evidence type="ECO:0000259" key="12">
    <source>
        <dbReference type="Pfam" id="PF08546"/>
    </source>
</evidence>
<evidence type="ECO:0000259" key="11">
    <source>
        <dbReference type="Pfam" id="PF02558"/>
    </source>
</evidence>
<dbReference type="RefSeq" id="WP_191867314.1">
    <property type="nucleotide sequence ID" value="NZ_BMZC01000021.1"/>
</dbReference>
<keyword evidence="7 10" id="KW-0560">Oxidoreductase</keyword>
<evidence type="ECO:0000256" key="4">
    <source>
        <dbReference type="ARBA" id="ARBA00019465"/>
    </source>
</evidence>
<dbReference type="GO" id="GO:0050661">
    <property type="term" value="F:NADP binding"/>
    <property type="evidence" value="ECO:0007669"/>
    <property type="project" value="TreeGrafter"/>
</dbReference>
<dbReference type="InterPro" id="IPR013332">
    <property type="entry name" value="KPR_N"/>
</dbReference>
<protein>
    <recommendedName>
        <fullName evidence="4 10">2-dehydropantoate 2-reductase</fullName>
        <ecNumber evidence="3 10">1.1.1.169</ecNumber>
    </recommendedName>
    <alternativeName>
        <fullName evidence="8 10">Ketopantoate reductase</fullName>
    </alternativeName>
</protein>
<evidence type="ECO:0000256" key="2">
    <source>
        <dbReference type="ARBA" id="ARBA00007870"/>
    </source>
</evidence>
<dbReference type="Proteomes" id="UP000622604">
    <property type="component" value="Unassembled WGS sequence"/>
</dbReference>
<dbReference type="Pfam" id="PF08546">
    <property type="entry name" value="ApbA_C"/>
    <property type="match status" value="1"/>
</dbReference>
<evidence type="ECO:0000256" key="9">
    <source>
        <dbReference type="ARBA" id="ARBA00048793"/>
    </source>
</evidence>
<name>A0A8H9IKU8_9ALTE</name>
<dbReference type="Gene3D" id="1.10.1040.10">
    <property type="entry name" value="N-(1-d-carboxylethyl)-l-norvaline Dehydrogenase, domain 2"/>
    <property type="match status" value="1"/>
</dbReference>
<dbReference type="InterPro" id="IPR013752">
    <property type="entry name" value="KPA_reductase"/>
</dbReference>
<evidence type="ECO:0000256" key="8">
    <source>
        <dbReference type="ARBA" id="ARBA00032024"/>
    </source>
</evidence>
<evidence type="ECO:0000256" key="10">
    <source>
        <dbReference type="RuleBase" id="RU362068"/>
    </source>
</evidence>
<reference evidence="13" key="1">
    <citation type="journal article" date="2014" name="Int. J. Syst. Evol. Microbiol.">
        <title>Complete genome sequence of Corynebacterium casei LMG S-19264T (=DSM 44701T), isolated from a smear-ripened cheese.</title>
        <authorList>
            <consortium name="US DOE Joint Genome Institute (JGI-PGF)"/>
            <person name="Walter F."/>
            <person name="Albersmeier A."/>
            <person name="Kalinowski J."/>
            <person name="Ruckert C."/>
        </authorList>
    </citation>
    <scope>NUCLEOTIDE SEQUENCE</scope>
    <source>
        <strain evidence="13">KCTC 32337</strain>
    </source>
</reference>
<comment type="function">
    <text evidence="10">Catalyzes the NADPH-dependent reduction of ketopantoate into pantoic acid.</text>
</comment>
<keyword evidence="5 10" id="KW-0566">Pantothenate biosynthesis</keyword>
<dbReference type="InterPro" id="IPR036291">
    <property type="entry name" value="NAD(P)-bd_dom_sf"/>
</dbReference>
<reference evidence="13" key="2">
    <citation type="submission" date="2020-09" db="EMBL/GenBank/DDBJ databases">
        <authorList>
            <person name="Sun Q."/>
            <person name="Kim S."/>
        </authorList>
    </citation>
    <scope>NUCLEOTIDE SEQUENCE</scope>
    <source>
        <strain evidence="13">KCTC 32337</strain>
    </source>
</reference>
<dbReference type="PANTHER" id="PTHR43765">
    <property type="entry name" value="2-DEHYDROPANTOATE 2-REDUCTASE-RELATED"/>
    <property type="match status" value="1"/>
</dbReference>
<dbReference type="EMBL" id="BMZC01000021">
    <property type="protein sequence ID" value="GGZ82409.1"/>
    <property type="molecule type" value="Genomic_DNA"/>
</dbReference>
<organism evidence="13 14">
    <name type="scientific">Paraglaciecola chathamensis</name>
    <dbReference type="NCBI Taxonomy" id="368405"/>
    <lineage>
        <taxon>Bacteria</taxon>
        <taxon>Pseudomonadati</taxon>
        <taxon>Pseudomonadota</taxon>
        <taxon>Gammaproteobacteria</taxon>
        <taxon>Alteromonadales</taxon>
        <taxon>Alteromonadaceae</taxon>
        <taxon>Paraglaciecola</taxon>
    </lineage>
</organism>
<evidence type="ECO:0000256" key="5">
    <source>
        <dbReference type="ARBA" id="ARBA00022655"/>
    </source>
</evidence>
<dbReference type="InterPro" id="IPR050838">
    <property type="entry name" value="Ketopantoate_reductase"/>
</dbReference>
<dbReference type="GO" id="GO:0005737">
    <property type="term" value="C:cytoplasm"/>
    <property type="evidence" value="ECO:0007669"/>
    <property type="project" value="TreeGrafter"/>
</dbReference>
<comment type="pathway">
    <text evidence="1 10">Cofactor biosynthesis; (R)-pantothenate biosynthesis; (R)-pantoate from 3-methyl-2-oxobutanoate: step 2/2.</text>
</comment>
<dbReference type="AlphaFoldDB" id="A0A8H9IKU8"/>